<feature type="region of interest" description="Disordered" evidence="1">
    <location>
        <begin position="381"/>
        <end position="407"/>
    </location>
</feature>
<evidence type="ECO:0000259" key="2">
    <source>
        <dbReference type="PROSITE" id="PS50006"/>
    </source>
</evidence>
<evidence type="ECO:0000313" key="4">
    <source>
        <dbReference type="Proteomes" id="UP001642464"/>
    </source>
</evidence>
<dbReference type="SUPFAM" id="SSF49879">
    <property type="entry name" value="SMAD/FHA domain"/>
    <property type="match status" value="1"/>
</dbReference>
<accession>A0ABP0H653</accession>
<dbReference type="Proteomes" id="UP001642464">
    <property type="component" value="Unassembled WGS sequence"/>
</dbReference>
<feature type="compositionally biased region" description="Low complexity" evidence="1">
    <location>
        <begin position="381"/>
        <end position="403"/>
    </location>
</feature>
<dbReference type="Pfam" id="PF00498">
    <property type="entry name" value="FHA"/>
    <property type="match status" value="1"/>
</dbReference>
<gene>
    <name evidence="3" type="ORF">SCF082_LOCUS26</name>
</gene>
<dbReference type="Gene3D" id="2.60.200.20">
    <property type="match status" value="1"/>
</dbReference>
<dbReference type="PROSITE" id="PS50006">
    <property type="entry name" value="FHA_DOMAIN"/>
    <property type="match status" value="1"/>
</dbReference>
<dbReference type="InterPro" id="IPR000253">
    <property type="entry name" value="FHA_dom"/>
</dbReference>
<comment type="caution">
    <text evidence="3">The sequence shown here is derived from an EMBL/GenBank/DDBJ whole genome shotgun (WGS) entry which is preliminary data.</text>
</comment>
<dbReference type="CDD" id="cd00060">
    <property type="entry name" value="FHA"/>
    <property type="match status" value="1"/>
</dbReference>
<keyword evidence="4" id="KW-1185">Reference proteome</keyword>
<protein>
    <submittedName>
        <fullName evidence="3">FHA domain-containing protein</fullName>
    </submittedName>
</protein>
<organism evidence="3 4">
    <name type="scientific">Durusdinium trenchii</name>
    <dbReference type="NCBI Taxonomy" id="1381693"/>
    <lineage>
        <taxon>Eukaryota</taxon>
        <taxon>Sar</taxon>
        <taxon>Alveolata</taxon>
        <taxon>Dinophyceae</taxon>
        <taxon>Suessiales</taxon>
        <taxon>Symbiodiniaceae</taxon>
        <taxon>Durusdinium</taxon>
    </lineage>
</organism>
<dbReference type="SMART" id="SM00240">
    <property type="entry name" value="FHA"/>
    <property type="match status" value="1"/>
</dbReference>
<evidence type="ECO:0000256" key="1">
    <source>
        <dbReference type="SAM" id="MobiDB-lite"/>
    </source>
</evidence>
<name>A0ABP0H653_9DINO</name>
<reference evidence="3 4" key="1">
    <citation type="submission" date="2024-02" db="EMBL/GenBank/DDBJ databases">
        <authorList>
            <person name="Chen Y."/>
            <person name="Shah S."/>
            <person name="Dougan E. K."/>
            <person name="Thang M."/>
            <person name="Chan C."/>
        </authorList>
    </citation>
    <scope>NUCLEOTIDE SEQUENCE [LARGE SCALE GENOMIC DNA]</scope>
</reference>
<dbReference type="EMBL" id="CAXAMM010000001">
    <property type="protein sequence ID" value="CAK8985148.1"/>
    <property type="molecule type" value="Genomic_DNA"/>
</dbReference>
<sequence length="522" mass="58655">MASGSFTEKRPPQPVVRWNGRWAKCLDGRIFILAASIVDVELIVSGAEQLPFAMKELSQQVQEGLPPSIALMNISLHRNSSGRKLVRLALAGSGSGEVELCSKWHQAQQRLGLRELRRGPRLLGTWQILRLRDTSGKEHREMLTELMSLHSEVETGFLLDLPSQWIGAFPGSQVELRQRPGSFWFEFSTMCGGSVLESVIVHGKDPKVVHLLVHFNESESARDIFELLHGRYLYNPNDEEDTFPVNCQLGRFNDLRNHVDHLSASREGPRFELRRLSKDATMPRVIQVQRRITLGRDEEMADVVLPKAHISKAHAILELDPGGHLSLQDTSINGTWVNDRRVAHGIKIELLPFDHVAFLPTAHPAYKDALVYEVCSSTHISPPAKTATARRPSATASSTSRTPVHAEEDVRILNARLRQRPRSSSRSHLAEPVGVEKKRRVVRGVVQIEDESSAGEDIVRWAQHLDGGSLVEYIPKLTELFTSVNQIKERYSGKLNDFYEHVQVTDEDHRLAFASALRALSK</sequence>
<evidence type="ECO:0000313" key="3">
    <source>
        <dbReference type="EMBL" id="CAK8985148.1"/>
    </source>
</evidence>
<proteinExistence type="predicted"/>
<feature type="domain" description="FHA" evidence="2">
    <location>
        <begin position="292"/>
        <end position="342"/>
    </location>
</feature>
<dbReference type="InterPro" id="IPR008984">
    <property type="entry name" value="SMAD_FHA_dom_sf"/>
</dbReference>